<dbReference type="RefSeq" id="WP_183410290.1">
    <property type="nucleotide sequence ID" value="NZ_JACHWY010000002.1"/>
</dbReference>
<accession>A0A7W4Z703</accession>
<keyword evidence="2" id="KW-1185">Reference proteome</keyword>
<proteinExistence type="predicted"/>
<organism evidence="1 2">
    <name type="scientific">Litorivivens lipolytica</name>
    <dbReference type="NCBI Taxonomy" id="1524264"/>
    <lineage>
        <taxon>Bacteria</taxon>
        <taxon>Pseudomonadati</taxon>
        <taxon>Pseudomonadota</taxon>
        <taxon>Gammaproteobacteria</taxon>
        <taxon>Litorivivens</taxon>
    </lineage>
</organism>
<evidence type="ECO:0000313" key="1">
    <source>
        <dbReference type="EMBL" id="MBB3047510.1"/>
    </source>
</evidence>
<dbReference type="Proteomes" id="UP000537130">
    <property type="component" value="Unassembled WGS sequence"/>
</dbReference>
<reference evidence="1 2" key="1">
    <citation type="submission" date="2020-08" db="EMBL/GenBank/DDBJ databases">
        <title>Genomic Encyclopedia of Type Strains, Phase III (KMG-III): the genomes of soil and plant-associated and newly described type strains.</title>
        <authorList>
            <person name="Whitman W."/>
        </authorList>
    </citation>
    <scope>NUCLEOTIDE SEQUENCE [LARGE SCALE GENOMIC DNA]</scope>
    <source>
        <strain evidence="1 2">CECT 8654</strain>
    </source>
</reference>
<gene>
    <name evidence="1" type="ORF">FHR99_001776</name>
</gene>
<comment type="caution">
    <text evidence="1">The sequence shown here is derived from an EMBL/GenBank/DDBJ whole genome shotgun (WGS) entry which is preliminary data.</text>
</comment>
<name>A0A7W4Z703_9GAMM</name>
<evidence type="ECO:0000313" key="2">
    <source>
        <dbReference type="Proteomes" id="UP000537130"/>
    </source>
</evidence>
<dbReference type="EMBL" id="JACHWY010000002">
    <property type="protein sequence ID" value="MBB3047510.1"/>
    <property type="molecule type" value="Genomic_DNA"/>
</dbReference>
<sequence>MKKWIWVLVAFSGWVSAEDIDLFTGNNPAGGNEPTVLVAWHTSANANANVVHGCTYSDGSGAPSMGNTVAGMEQCALVNTVLELKNLPDLLGKVKIGLMVFNKNGIESNYPNGITKGGDDCGYLVLPPKLMHDGLTDPDTGDVTESSAIDAFVTTVKSFQDSTSASILANQSQTGDMVAETWAALNGLSTSCSGTDYSTVTTVSTECRDAVVVYLGNATKETASVKDGTGSPEDVLSAQLKNAFGYAEGSDDYVDFMTPIPVTNLTNSDSVNGGYWADEWTRFMKRVNVSDSAQADRNIATYTIAVYDPDPNLASKIDEEIFFYGKMASMGGGDAYQVEYDDPGKLKEVFIQIFNEVQAVNSVFSSATLPVSANTQGTFLNQIYIAMFRPDGAAGPRWLGNLKQYQLGFDASGTIVLTDATQDPSAGPVTSATNINTGTIKETASSFWTTNTPSNSPDWPTAADEGFGFWVNSRSGSGGTYDMPDGDLVEKGGAGQVTRIQYLTSQDARKIYTCNSETSCPIGSDLPEFSTSNTTLASNADTLFALSSSGAGSASIRAGSSAKMNVTYSCQSEKVKGSTSIYCYFYETVAGTLEDVRAESGTGQNKVAADHVDIIPTDATFLSQTDCNNVSSDAATCEVLETGTNAGLKYIKVKMPSMTAGANNGGNPLEVTVYRYSTTAVVTQNSHGFSTGEQITLSSCAISTSETVNSGSGVGLSQMTGGSFVTEAKTILTANSYSIELNSVALGSHDVTCRGETLLTGSNLIDWVRGEDIAGNEALEGPCPLNNDGSRNYPDGTTACSISIRPSVHGDVLHSRPAVINFGDINNDNPEGETDVIVFYGANDGLYRAVNGNQTRSITLDGGRVVPPGGELWAFIAPEFFTKLPRLFNDDPKINYTGVVDDEAEPRDYFFDGITAILQDKRTTGATAGKSYIYLTARRGGPILYALDVTDPKLPPKILWKVNKTQIPELAQTWSHPKVVEIKGHANPVLIFAAGYDADVEDCEPAGQCEDSNGNPVTVTTDEGRGIIILDATDGSLVWAALADCTGVAGATSSNCFDNSDFTTDFDKSFAADVTVVDRNFDGVADRLYAADVGGGIWRVDLEPNGYSTTPSPSDFQVMKIADISGSGNDARKFLFPPDVVPTNNFDAVVAVSGDREHPLYPSPDDVNTAGIAYNVTNRFYMIKDTVSYNGDPSRTVANEQARTVLTESDLFNRTDGRCLDATNSPVACTYDSSTGTYKDSSGTEVTLVDFDGNGDLFDGYYFSFGNPGEKGINAPVVVAGSVFFATNQPDAVPEDSCTANLGVARGYKVNFLTGEKTINVFVGGGMPPSPIAGLVTIGDETVPFIIGGEGPSAFDPSTPTLNLDPGRKRTYWYYK</sequence>
<protein>
    <submittedName>
        <fullName evidence="1">Tfp pilus tip-associated adhesin PilY1</fullName>
    </submittedName>
</protein>